<protein>
    <submittedName>
        <fullName evidence="5">Acyl--CoA ligase</fullName>
    </submittedName>
</protein>
<feature type="domain" description="AMP-binding enzyme C-terminal" evidence="4">
    <location>
        <begin position="431"/>
        <end position="506"/>
    </location>
</feature>
<gene>
    <name evidence="5" type="ORF">HX829_09550</name>
</gene>
<dbReference type="RefSeq" id="WP_177143938.1">
    <property type="nucleotide sequence ID" value="NZ_JACAPU010000012.1"/>
</dbReference>
<dbReference type="Gene3D" id="3.30.300.30">
    <property type="match status" value="1"/>
</dbReference>
<dbReference type="Pfam" id="PF13193">
    <property type="entry name" value="AMP-binding_C"/>
    <property type="match status" value="1"/>
</dbReference>
<dbReference type="PANTHER" id="PTHR43201:SF5">
    <property type="entry name" value="MEDIUM-CHAIN ACYL-COA LIGASE ACSF2, MITOCHONDRIAL"/>
    <property type="match status" value="1"/>
</dbReference>
<dbReference type="AlphaFoldDB" id="A0A7Y8BK63"/>
<dbReference type="InterPro" id="IPR045851">
    <property type="entry name" value="AMP-bd_C_sf"/>
</dbReference>
<dbReference type="Pfam" id="PF00501">
    <property type="entry name" value="AMP-binding"/>
    <property type="match status" value="1"/>
</dbReference>
<comment type="caution">
    <text evidence="5">The sequence shown here is derived from an EMBL/GenBank/DDBJ whole genome shotgun (WGS) entry which is preliminary data.</text>
</comment>
<evidence type="ECO:0000313" key="6">
    <source>
        <dbReference type="Proteomes" id="UP000582981"/>
    </source>
</evidence>
<dbReference type="GO" id="GO:0031956">
    <property type="term" value="F:medium-chain fatty acid-CoA ligase activity"/>
    <property type="evidence" value="ECO:0007669"/>
    <property type="project" value="TreeGrafter"/>
</dbReference>
<keyword evidence="2 5" id="KW-0436">Ligase</keyword>
<evidence type="ECO:0000259" key="3">
    <source>
        <dbReference type="Pfam" id="PF00501"/>
    </source>
</evidence>
<dbReference type="InterPro" id="IPR000873">
    <property type="entry name" value="AMP-dep_synth/lig_dom"/>
</dbReference>
<sequence length="528" mass="57885">MQQSNAGDEHNVCRELGRICALHAERTALYLPDLGGYARLNYGQLYRAVGAAAAFLAQSGLKYGERLLVCLDTEVHVPLLVFACARLGATAVVVGSRLSQEEMHYVSGDAAPSMIVTSSECLALFDSPPAAGRPTVFVVAEPSEETPGLRLFPSLEALCEDAREAVPIAPVAAEHPVLVLYTSGTTSRPKGVVISHAHLQWAAQNNIRQLGLSERDVTLVFFPLCHTMAFSYQLLSSLFAGAAVVLRRVFNPARFWNDAQRFQCTWAAILPFVCHALAALDVPAQHSFRFWGFPSRNQDVEARFGVRTLGWWGMTELFALGCVTSPAEGADANYSIGKPVSGYPYRMSEVRDDAGPFKARISGALELAGEPGRTLFVGYLNKPRETREAFTEDGWYITGDRFFQNDDQVLFFDVRLKDIIKVGGENVSAAEIEFAAYASAVISEVAVISRPDALLTEIPVLFAVLNAEGRADQALARQRILLACHERLADFKRPREIVFLDDFPRAGLRKVAKGELRQMALRMASEPA</sequence>
<proteinExistence type="inferred from homology"/>
<evidence type="ECO:0000259" key="4">
    <source>
        <dbReference type="Pfam" id="PF13193"/>
    </source>
</evidence>
<dbReference type="Proteomes" id="UP000582981">
    <property type="component" value="Unassembled WGS sequence"/>
</dbReference>
<dbReference type="InterPro" id="IPR042099">
    <property type="entry name" value="ANL_N_sf"/>
</dbReference>
<organism evidence="5 6">
    <name type="scientific">Pseudomonas gingeri</name>
    <dbReference type="NCBI Taxonomy" id="117681"/>
    <lineage>
        <taxon>Bacteria</taxon>
        <taxon>Pseudomonadati</taxon>
        <taxon>Pseudomonadota</taxon>
        <taxon>Gammaproteobacteria</taxon>
        <taxon>Pseudomonadales</taxon>
        <taxon>Pseudomonadaceae</taxon>
        <taxon>Pseudomonas</taxon>
    </lineage>
</organism>
<dbReference type="EMBL" id="JACAPU010000012">
    <property type="protein sequence ID" value="NWB46740.1"/>
    <property type="molecule type" value="Genomic_DNA"/>
</dbReference>
<dbReference type="InterPro" id="IPR025110">
    <property type="entry name" value="AMP-bd_C"/>
</dbReference>
<evidence type="ECO:0000256" key="1">
    <source>
        <dbReference type="ARBA" id="ARBA00006432"/>
    </source>
</evidence>
<dbReference type="Gene3D" id="3.40.50.12780">
    <property type="entry name" value="N-terminal domain of ligase-like"/>
    <property type="match status" value="1"/>
</dbReference>
<evidence type="ECO:0000313" key="5">
    <source>
        <dbReference type="EMBL" id="NWB46740.1"/>
    </source>
</evidence>
<evidence type="ECO:0000256" key="2">
    <source>
        <dbReference type="ARBA" id="ARBA00022598"/>
    </source>
</evidence>
<accession>A0A7Y8BK63</accession>
<dbReference type="GO" id="GO:0006631">
    <property type="term" value="P:fatty acid metabolic process"/>
    <property type="evidence" value="ECO:0007669"/>
    <property type="project" value="TreeGrafter"/>
</dbReference>
<dbReference type="PANTHER" id="PTHR43201">
    <property type="entry name" value="ACYL-COA SYNTHETASE"/>
    <property type="match status" value="1"/>
</dbReference>
<reference evidence="5 6" key="1">
    <citation type="submission" date="2020-04" db="EMBL/GenBank/DDBJ databases">
        <title>Molecular characterization of pseudomonads from Agaricus bisporus reveal novel blotch 2 pathogens in Western Europe.</title>
        <authorList>
            <person name="Taparia T."/>
            <person name="Krijger M."/>
            <person name="Haynes E."/>
            <person name="Elpinstone J.G."/>
            <person name="Noble R."/>
            <person name="Van Der Wolf J."/>
        </authorList>
    </citation>
    <scope>NUCLEOTIDE SEQUENCE [LARGE SCALE GENOMIC DNA]</scope>
    <source>
        <strain evidence="5 6">F1001</strain>
    </source>
</reference>
<comment type="similarity">
    <text evidence="1">Belongs to the ATP-dependent AMP-binding enzyme family.</text>
</comment>
<name>A0A7Y8BK63_9PSED</name>
<dbReference type="PROSITE" id="PS00455">
    <property type="entry name" value="AMP_BINDING"/>
    <property type="match status" value="1"/>
</dbReference>
<dbReference type="InterPro" id="IPR020845">
    <property type="entry name" value="AMP-binding_CS"/>
</dbReference>
<feature type="domain" description="AMP-dependent synthetase/ligase" evidence="3">
    <location>
        <begin position="21"/>
        <end position="347"/>
    </location>
</feature>
<dbReference type="SUPFAM" id="SSF56801">
    <property type="entry name" value="Acetyl-CoA synthetase-like"/>
    <property type="match status" value="1"/>
</dbReference>